<feature type="transmembrane region" description="Helical" evidence="4">
    <location>
        <begin position="104"/>
        <end position="128"/>
    </location>
</feature>
<evidence type="ECO:0000256" key="2">
    <source>
        <dbReference type="ARBA" id="ARBA00022989"/>
    </source>
</evidence>
<dbReference type="EMBL" id="CP091511">
    <property type="protein sequence ID" value="UOO88212.1"/>
    <property type="molecule type" value="Genomic_DNA"/>
</dbReference>
<dbReference type="InterPro" id="IPR036259">
    <property type="entry name" value="MFS_trans_sf"/>
</dbReference>
<evidence type="ECO:0000256" key="4">
    <source>
        <dbReference type="SAM" id="Phobius"/>
    </source>
</evidence>
<dbReference type="InterPro" id="IPR011701">
    <property type="entry name" value="MFS"/>
</dbReference>
<name>A0ABY4E461_9NEIS</name>
<dbReference type="InterPro" id="IPR050327">
    <property type="entry name" value="Proton-linked_MCT"/>
</dbReference>
<dbReference type="PROSITE" id="PS50850">
    <property type="entry name" value="MFS"/>
    <property type="match status" value="1"/>
</dbReference>
<keyword evidence="3 4" id="KW-0472">Membrane</keyword>
<feature type="transmembrane region" description="Helical" evidence="4">
    <location>
        <begin position="12"/>
        <end position="35"/>
    </location>
</feature>
<evidence type="ECO:0000313" key="6">
    <source>
        <dbReference type="EMBL" id="UOO88212.1"/>
    </source>
</evidence>
<sequence length="405" mass="43523">MSTTTQSHRSLWLMVCAGAIILMITMGVRNSLGLYIQPISQSTSVNIASISLALAVGQFLWGTIQPIAGALADRYGSRPILLLGMAILISGLVLVPLWTNSFGLMVSLGVLSAIGSGIGSFSVLMGAVAQHITPQMRGNATGILNAGGSFGQVVFSPLIQVLIKTVGWMQSLWVVAAITLSTIPLIFAATKPKSAPSALAQDNSGIGLKQTVINALQNRDYLLLHLGFFTCGFHVAFLVTHLPGEVAICGLNAKVAGWSLAIIGLANVAGSLLAGRWVSRYRSKYILFWMYAIRVVFVLWFINMPREPWVFYVFAIGIGFTFLATVPPTATLVGKLFGIRYLATLFGLTLFSHQIGGFLGAYLGGVSMVEFGDYRWMWYADMVLAAVAALIHLPIREAKITPNHV</sequence>
<feature type="transmembrane region" description="Helical" evidence="4">
    <location>
        <begin position="342"/>
        <end position="364"/>
    </location>
</feature>
<keyword evidence="7" id="KW-1185">Reference proteome</keyword>
<feature type="transmembrane region" description="Helical" evidence="4">
    <location>
        <begin position="80"/>
        <end position="98"/>
    </location>
</feature>
<protein>
    <submittedName>
        <fullName evidence="6">MFS transporter</fullName>
    </submittedName>
</protein>
<dbReference type="PANTHER" id="PTHR11360">
    <property type="entry name" value="MONOCARBOXYLATE TRANSPORTER"/>
    <property type="match status" value="1"/>
</dbReference>
<organism evidence="6 7">
    <name type="scientific">Vitreoscilla massiliensis</name>
    <dbReference type="NCBI Taxonomy" id="1689272"/>
    <lineage>
        <taxon>Bacteria</taxon>
        <taxon>Pseudomonadati</taxon>
        <taxon>Pseudomonadota</taxon>
        <taxon>Betaproteobacteria</taxon>
        <taxon>Neisseriales</taxon>
        <taxon>Neisseriaceae</taxon>
        <taxon>Vitreoscilla</taxon>
    </lineage>
</organism>
<evidence type="ECO:0000256" key="3">
    <source>
        <dbReference type="ARBA" id="ARBA00023136"/>
    </source>
</evidence>
<dbReference type="PANTHER" id="PTHR11360:SF284">
    <property type="entry name" value="EG:103B4.3 PROTEIN-RELATED"/>
    <property type="match status" value="1"/>
</dbReference>
<feature type="domain" description="Major facilitator superfamily (MFS) profile" evidence="5">
    <location>
        <begin position="11"/>
        <end position="400"/>
    </location>
</feature>
<accession>A0ABY4E461</accession>
<dbReference type="Pfam" id="PF07690">
    <property type="entry name" value="MFS_1"/>
    <property type="match status" value="1"/>
</dbReference>
<proteinExistence type="predicted"/>
<dbReference type="Proteomes" id="UP000832011">
    <property type="component" value="Chromosome"/>
</dbReference>
<feature type="transmembrane region" description="Helical" evidence="4">
    <location>
        <begin position="221"/>
        <end position="243"/>
    </location>
</feature>
<feature type="transmembrane region" description="Helical" evidence="4">
    <location>
        <begin position="255"/>
        <end position="274"/>
    </location>
</feature>
<feature type="transmembrane region" description="Helical" evidence="4">
    <location>
        <begin position="140"/>
        <end position="159"/>
    </location>
</feature>
<dbReference type="InterPro" id="IPR020846">
    <property type="entry name" value="MFS_dom"/>
</dbReference>
<dbReference type="Gene3D" id="1.20.1250.20">
    <property type="entry name" value="MFS general substrate transporter like domains"/>
    <property type="match status" value="2"/>
</dbReference>
<dbReference type="CDD" id="cd17355">
    <property type="entry name" value="MFS_YcxA_like"/>
    <property type="match status" value="1"/>
</dbReference>
<keyword evidence="2 4" id="KW-1133">Transmembrane helix</keyword>
<feature type="transmembrane region" description="Helical" evidence="4">
    <location>
        <begin position="171"/>
        <end position="189"/>
    </location>
</feature>
<dbReference type="SUPFAM" id="SSF103473">
    <property type="entry name" value="MFS general substrate transporter"/>
    <property type="match status" value="1"/>
</dbReference>
<feature type="transmembrane region" description="Helical" evidence="4">
    <location>
        <begin position="309"/>
        <end position="330"/>
    </location>
</feature>
<feature type="transmembrane region" description="Helical" evidence="4">
    <location>
        <begin position="376"/>
        <end position="395"/>
    </location>
</feature>
<evidence type="ECO:0000259" key="5">
    <source>
        <dbReference type="PROSITE" id="PS50850"/>
    </source>
</evidence>
<keyword evidence="1 4" id="KW-0812">Transmembrane</keyword>
<evidence type="ECO:0000256" key="1">
    <source>
        <dbReference type="ARBA" id="ARBA00022692"/>
    </source>
</evidence>
<reference evidence="6 7" key="1">
    <citation type="journal article" date="2022" name="Res Sq">
        <title>Evolution of multicellular longitudinally dividing oral cavity symbionts (Neisseriaceae).</title>
        <authorList>
            <person name="Nyongesa S."/>
            <person name="Weber P."/>
            <person name="Bernet E."/>
            <person name="Pullido F."/>
            <person name="Nieckarz M."/>
            <person name="Delaby M."/>
            <person name="Nieves C."/>
            <person name="Viehboeck T."/>
            <person name="Krause N."/>
            <person name="Rivera-Millot A."/>
            <person name="Nakamura A."/>
            <person name="Vischer N."/>
            <person name="VanNieuwenhze M."/>
            <person name="Brun Y."/>
            <person name="Cava F."/>
            <person name="Bulgheresi S."/>
            <person name="Veyrier F."/>
        </authorList>
    </citation>
    <scope>NUCLEOTIDE SEQUENCE [LARGE SCALE GENOMIC DNA]</scope>
    <source>
        <strain evidence="6 7">SN4</strain>
    </source>
</reference>
<dbReference type="RefSeq" id="WP_058356358.1">
    <property type="nucleotide sequence ID" value="NZ_CABKVG010000009.1"/>
</dbReference>
<evidence type="ECO:0000313" key="7">
    <source>
        <dbReference type="Proteomes" id="UP000832011"/>
    </source>
</evidence>
<gene>
    <name evidence="6" type="ORF">LVJ82_12020</name>
</gene>
<feature type="transmembrane region" description="Helical" evidence="4">
    <location>
        <begin position="47"/>
        <end position="68"/>
    </location>
</feature>
<feature type="transmembrane region" description="Helical" evidence="4">
    <location>
        <begin position="286"/>
        <end position="303"/>
    </location>
</feature>